<evidence type="ECO:0000256" key="1">
    <source>
        <dbReference type="SAM" id="Phobius"/>
    </source>
</evidence>
<dbReference type="EMBL" id="JAGTPG010000002">
    <property type="protein sequence ID" value="MBR8642773.1"/>
    <property type="molecule type" value="Genomic_DNA"/>
</dbReference>
<name>A0A941FDL1_9ACTN</name>
<reference evidence="2 3" key="1">
    <citation type="submission" date="2021-04" db="EMBL/GenBank/DDBJ databases">
        <title>Characterization of the biosynthetic gene cluster of new lipopeptides with antitumor activity in the genome of the marine Streptomyces PHM034.</title>
        <authorList>
            <person name="Ceniceros A."/>
            <person name="Canedo L."/>
            <person name="Mendez C."/>
            <person name="Olano C."/>
            <person name="Schleissner C."/>
            <person name="Cuevas C."/>
            <person name="De La Calle F."/>
            <person name="Salas J.A."/>
        </authorList>
    </citation>
    <scope>NUCLEOTIDE SEQUENCE [LARGE SCALE GENOMIC DNA]</scope>
    <source>
        <strain evidence="2 3">PHM034</strain>
    </source>
</reference>
<evidence type="ECO:0000313" key="3">
    <source>
        <dbReference type="Proteomes" id="UP000682308"/>
    </source>
</evidence>
<gene>
    <name evidence="2" type="ORF">KEF29_34340</name>
</gene>
<keyword evidence="3" id="KW-1185">Reference proteome</keyword>
<keyword evidence="1" id="KW-0472">Membrane</keyword>
<protein>
    <submittedName>
        <fullName evidence="2">Uncharacterized protein</fullName>
    </submittedName>
</protein>
<organism evidence="2 3">
    <name type="scientific">Streptomyces tuirus</name>
    <dbReference type="NCBI Taxonomy" id="68278"/>
    <lineage>
        <taxon>Bacteria</taxon>
        <taxon>Bacillati</taxon>
        <taxon>Actinomycetota</taxon>
        <taxon>Actinomycetes</taxon>
        <taxon>Kitasatosporales</taxon>
        <taxon>Streptomycetaceae</taxon>
        <taxon>Streptomyces</taxon>
    </lineage>
</organism>
<evidence type="ECO:0000313" key="2">
    <source>
        <dbReference type="EMBL" id="MBR8642773.1"/>
    </source>
</evidence>
<proteinExistence type="predicted"/>
<keyword evidence="1" id="KW-0812">Transmembrane</keyword>
<feature type="transmembrane region" description="Helical" evidence="1">
    <location>
        <begin position="86"/>
        <end position="106"/>
    </location>
</feature>
<accession>A0A941FDL1</accession>
<keyword evidence="1" id="KW-1133">Transmembrane helix</keyword>
<dbReference type="AlphaFoldDB" id="A0A941FDL1"/>
<dbReference type="Proteomes" id="UP000682308">
    <property type="component" value="Unassembled WGS sequence"/>
</dbReference>
<comment type="caution">
    <text evidence="2">The sequence shown here is derived from an EMBL/GenBank/DDBJ whole genome shotgun (WGS) entry which is preliminary data.</text>
</comment>
<sequence>MADEAEGYLLAHAHLDQARGEAEDLCALMPWLTTAQAEEITGHYVRRRLDVTRRLLLSTACRADELRQEYEARYRALRSALLRRHAAVACAVLAGAAGAGALACLLTR</sequence>